<feature type="region of interest" description="Disordered" evidence="11">
    <location>
        <begin position="1"/>
        <end position="39"/>
    </location>
</feature>
<comment type="subcellular location">
    <subcellularLocation>
        <location evidence="2">Cell membrane</location>
    </subcellularLocation>
</comment>
<dbReference type="InterPro" id="IPR003660">
    <property type="entry name" value="HAMP_dom"/>
</dbReference>
<dbReference type="Pfam" id="PF02518">
    <property type="entry name" value="HATPase_c"/>
    <property type="match status" value="1"/>
</dbReference>
<feature type="transmembrane region" description="Helical" evidence="12">
    <location>
        <begin position="77"/>
        <end position="100"/>
    </location>
</feature>
<dbReference type="SUPFAM" id="SSF158472">
    <property type="entry name" value="HAMP domain-like"/>
    <property type="match status" value="1"/>
</dbReference>
<keyword evidence="6 12" id="KW-0812">Transmembrane</keyword>
<organism evidence="15 16">
    <name type="scientific">Pseudonocardia alaniniphila</name>
    <dbReference type="NCBI Taxonomy" id="75291"/>
    <lineage>
        <taxon>Bacteria</taxon>
        <taxon>Bacillati</taxon>
        <taxon>Actinomycetota</taxon>
        <taxon>Actinomycetes</taxon>
        <taxon>Pseudonocardiales</taxon>
        <taxon>Pseudonocardiaceae</taxon>
        <taxon>Pseudonocardia</taxon>
    </lineage>
</organism>
<gene>
    <name evidence="15" type="ORF">MMF94_20760</name>
</gene>
<dbReference type="RefSeq" id="WP_241038770.1">
    <property type="nucleotide sequence ID" value="NZ_BAAAJF010000001.1"/>
</dbReference>
<evidence type="ECO:0000256" key="5">
    <source>
        <dbReference type="ARBA" id="ARBA00022679"/>
    </source>
</evidence>
<dbReference type="SMART" id="SM00388">
    <property type="entry name" value="HisKA"/>
    <property type="match status" value="1"/>
</dbReference>
<evidence type="ECO:0000256" key="3">
    <source>
        <dbReference type="ARBA" id="ARBA00012438"/>
    </source>
</evidence>
<dbReference type="CDD" id="cd00075">
    <property type="entry name" value="HATPase"/>
    <property type="match status" value="1"/>
</dbReference>
<dbReference type="Gene3D" id="1.10.287.130">
    <property type="match status" value="1"/>
</dbReference>
<keyword evidence="15" id="KW-0067">ATP-binding</keyword>
<evidence type="ECO:0000259" key="14">
    <source>
        <dbReference type="PROSITE" id="PS50885"/>
    </source>
</evidence>
<dbReference type="InterPro" id="IPR050428">
    <property type="entry name" value="TCS_sensor_his_kinase"/>
</dbReference>
<evidence type="ECO:0000256" key="8">
    <source>
        <dbReference type="ARBA" id="ARBA00022989"/>
    </source>
</evidence>
<dbReference type="InterPro" id="IPR036097">
    <property type="entry name" value="HisK_dim/P_sf"/>
</dbReference>
<keyword evidence="4" id="KW-0597">Phosphoprotein</keyword>
<dbReference type="PANTHER" id="PTHR45436:SF5">
    <property type="entry name" value="SENSOR HISTIDINE KINASE TRCS"/>
    <property type="match status" value="1"/>
</dbReference>
<keyword evidence="9" id="KW-0902">Two-component regulatory system</keyword>
<dbReference type="GO" id="GO:0005524">
    <property type="term" value="F:ATP binding"/>
    <property type="evidence" value="ECO:0007669"/>
    <property type="project" value="UniProtKB-KW"/>
</dbReference>
<evidence type="ECO:0000256" key="7">
    <source>
        <dbReference type="ARBA" id="ARBA00022777"/>
    </source>
</evidence>
<evidence type="ECO:0000256" key="1">
    <source>
        <dbReference type="ARBA" id="ARBA00000085"/>
    </source>
</evidence>
<dbReference type="Pfam" id="PF00512">
    <property type="entry name" value="HisKA"/>
    <property type="match status" value="1"/>
</dbReference>
<evidence type="ECO:0000256" key="10">
    <source>
        <dbReference type="ARBA" id="ARBA00023136"/>
    </source>
</evidence>
<evidence type="ECO:0000256" key="2">
    <source>
        <dbReference type="ARBA" id="ARBA00004236"/>
    </source>
</evidence>
<evidence type="ECO:0000256" key="9">
    <source>
        <dbReference type="ARBA" id="ARBA00023012"/>
    </source>
</evidence>
<keyword evidence="10 12" id="KW-0472">Membrane</keyword>
<dbReference type="InterPro" id="IPR003594">
    <property type="entry name" value="HATPase_dom"/>
</dbReference>
<proteinExistence type="predicted"/>
<accession>A0ABS9THW0</accession>
<evidence type="ECO:0000259" key="13">
    <source>
        <dbReference type="PROSITE" id="PS50109"/>
    </source>
</evidence>
<dbReference type="SMART" id="SM00387">
    <property type="entry name" value="HATPase_c"/>
    <property type="match status" value="1"/>
</dbReference>
<dbReference type="EC" id="2.7.13.3" evidence="3"/>
<dbReference type="Pfam" id="PF00672">
    <property type="entry name" value="HAMP"/>
    <property type="match status" value="1"/>
</dbReference>
<dbReference type="Gene3D" id="3.30.565.10">
    <property type="entry name" value="Histidine kinase-like ATPase, C-terminal domain"/>
    <property type="match status" value="1"/>
</dbReference>
<evidence type="ECO:0000256" key="11">
    <source>
        <dbReference type="SAM" id="MobiDB-lite"/>
    </source>
</evidence>
<protein>
    <recommendedName>
        <fullName evidence="3">histidine kinase</fullName>
        <ecNumber evidence="3">2.7.13.3</ecNumber>
    </recommendedName>
</protein>
<dbReference type="SUPFAM" id="SSF55874">
    <property type="entry name" value="ATPase domain of HSP90 chaperone/DNA topoisomerase II/histidine kinase"/>
    <property type="match status" value="1"/>
</dbReference>
<evidence type="ECO:0000313" key="16">
    <source>
        <dbReference type="Proteomes" id="UP001299970"/>
    </source>
</evidence>
<keyword evidence="5" id="KW-0808">Transferase</keyword>
<name>A0ABS9THW0_9PSEU</name>
<dbReference type="PANTHER" id="PTHR45436">
    <property type="entry name" value="SENSOR HISTIDINE KINASE YKOH"/>
    <property type="match status" value="1"/>
</dbReference>
<dbReference type="Gene3D" id="6.10.340.10">
    <property type="match status" value="1"/>
</dbReference>
<keyword evidence="15" id="KW-0547">Nucleotide-binding</keyword>
<keyword evidence="8 12" id="KW-1133">Transmembrane helix</keyword>
<dbReference type="CDD" id="cd06225">
    <property type="entry name" value="HAMP"/>
    <property type="match status" value="1"/>
</dbReference>
<dbReference type="CDD" id="cd00082">
    <property type="entry name" value="HisKA"/>
    <property type="match status" value="1"/>
</dbReference>
<dbReference type="SMART" id="SM00304">
    <property type="entry name" value="HAMP"/>
    <property type="match status" value="1"/>
</dbReference>
<evidence type="ECO:0000256" key="6">
    <source>
        <dbReference type="ARBA" id="ARBA00022692"/>
    </source>
</evidence>
<dbReference type="Proteomes" id="UP001299970">
    <property type="component" value="Unassembled WGS sequence"/>
</dbReference>
<keyword evidence="16" id="KW-1185">Reference proteome</keyword>
<dbReference type="SUPFAM" id="SSF47384">
    <property type="entry name" value="Homodimeric domain of signal transducing histidine kinase"/>
    <property type="match status" value="1"/>
</dbReference>
<dbReference type="InterPro" id="IPR036890">
    <property type="entry name" value="HATPase_C_sf"/>
</dbReference>
<comment type="catalytic activity">
    <reaction evidence="1">
        <text>ATP + protein L-histidine = ADP + protein N-phospho-L-histidine.</text>
        <dbReference type="EC" id="2.7.13.3"/>
    </reaction>
</comment>
<evidence type="ECO:0000256" key="4">
    <source>
        <dbReference type="ARBA" id="ARBA00022553"/>
    </source>
</evidence>
<feature type="compositionally biased region" description="Basic and acidic residues" evidence="11">
    <location>
        <begin position="1"/>
        <end position="27"/>
    </location>
</feature>
<feature type="domain" description="HAMP" evidence="14">
    <location>
        <begin position="266"/>
        <end position="319"/>
    </location>
</feature>
<dbReference type="EMBL" id="JAKXMK010000017">
    <property type="protein sequence ID" value="MCH6168127.1"/>
    <property type="molecule type" value="Genomic_DNA"/>
</dbReference>
<feature type="domain" description="Histidine kinase" evidence="13">
    <location>
        <begin position="327"/>
        <end position="536"/>
    </location>
</feature>
<sequence>MTTTDRPAELRPRPDLGDDGPHRRPTDRAGAPEATTRTPMPAMLDRTDLRADADTAVLRRAVPPRLRAVLWTARTRIIGWVLLLVLGALAVVTFVTWRLLIQATDERMEDALRSEVDEFAELTATGINPRTGLPFATVGDVIGEAIAYNIARPNEKFLGYVDGAYRSQSRQEPGTPEVLARDPEFASLVAAVPEPRDGRYESPVAGEVRYLAIPVSLEGDPSRGVIVAAYLADAERAGADSAARLMLLVGSITLLGAAAGAWLVAGRILRPLRDVAATARTITDTDLSGRIPDPGERDELGDLVRTVNAMLDRVEMGVAAQRRFVDDAGHELRTPITIVRGHLEVLDPADPSDVASTIALVDDELGRMNRMVSDLLLLARSEQPAFLQLERVAVGELTEDAFEKVARLGEREFVLETVARVDAVLDPQRITQAIVALADNACRYTRPGDRIAIGSQLAGGLLRFWVSDTGPGITAADRARIFERFARGAAAGPRSDGAGLGLSIVRAIAVAHGGQVLLDSVPGAGATFTVVVPPVPHPVAS</sequence>
<dbReference type="InterPro" id="IPR003661">
    <property type="entry name" value="HisK_dim/P_dom"/>
</dbReference>
<evidence type="ECO:0000313" key="15">
    <source>
        <dbReference type="EMBL" id="MCH6168127.1"/>
    </source>
</evidence>
<dbReference type="InterPro" id="IPR004358">
    <property type="entry name" value="Sig_transdc_His_kin-like_C"/>
</dbReference>
<dbReference type="PROSITE" id="PS50109">
    <property type="entry name" value="HIS_KIN"/>
    <property type="match status" value="1"/>
</dbReference>
<reference evidence="15 16" key="1">
    <citation type="submission" date="2022-03" db="EMBL/GenBank/DDBJ databases">
        <title>Pseudonocardia alaer sp. nov., a novel actinomycete isolated from reed forest soil.</title>
        <authorList>
            <person name="Wang L."/>
        </authorList>
    </citation>
    <scope>NUCLEOTIDE SEQUENCE [LARGE SCALE GENOMIC DNA]</scope>
    <source>
        <strain evidence="15 16">Y-16303</strain>
    </source>
</reference>
<dbReference type="InterPro" id="IPR005467">
    <property type="entry name" value="His_kinase_dom"/>
</dbReference>
<keyword evidence="7" id="KW-0418">Kinase</keyword>
<comment type="caution">
    <text evidence="15">The sequence shown here is derived from an EMBL/GenBank/DDBJ whole genome shotgun (WGS) entry which is preliminary data.</text>
</comment>
<evidence type="ECO:0000256" key="12">
    <source>
        <dbReference type="SAM" id="Phobius"/>
    </source>
</evidence>
<dbReference type="PROSITE" id="PS50885">
    <property type="entry name" value="HAMP"/>
    <property type="match status" value="1"/>
</dbReference>
<dbReference type="PRINTS" id="PR00344">
    <property type="entry name" value="BCTRLSENSOR"/>
</dbReference>